<dbReference type="RefSeq" id="WP_274261282.1">
    <property type="nucleotide sequence ID" value="NZ_CP117884.1"/>
</dbReference>
<name>A0ABY7WSU3_9LACO</name>
<dbReference type="NCBIfam" id="TIGR01907">
    <property type="entry name" value="casE_Cse3"/>
    <property type="match status" value="1"/>
</dbReference>
<evidence type="ECO:0000313" key="1">
    <source>
        <dbReference type="EMBL" id="WDF83248.1"/>
    </source>
</evidence>
<gene>
    <name evidence="1" type="primary">cas6e</name>
    <name evidence="1" type="ORF">PQ472_03150</name>
</gene>
<keyword evidence="2" id="KW-1185">Reference proteome</keyword>
<dbReference type="SUPFAM" id="SSF117987">
    <property type="entry name" value="CRISPR-associated protein"/>
    <property type="match status" value="2"/>
</dbReference>
<dbReference type="Pfam" id="PF08798">
    <property type="entry name" value="CRISPR_assoc"/>
    <property type="match status" value="1"/>
</dbReference>
<proteinExistence type="predicted"/>
<protein>
    <submittedName>
        <fullName evidence="1">Type I-E CRISPR-associated protein Cas6/Cse3/CasE</fullName>
    </submittedName>
</protein>
<sequence>MYLSRIEVDHDNRQKTRELTQLGAYHNWVEQSFPDEVADGSRLRHLWRLDKLGSDEFLLVLSENKPDLPELSRYGVAATAATKDYDSVLDSVTNGQHLQFRLTATPTHSVIKSGEKRGKVYQHVTVDQQRQWLIDHAETAGFKLEQMVDAGRDGPVRNNFDVVGRDRPILQHSHHKPVHLSRVSFEGVLVVTDAARFKETLVKGLGREKAYGMGLLTIIPKR</sequence>
<accession>A0ABY7WSU3</accession>
<dbReference type="SMART" id="SM01101">
    <property type="entry name" value="CRISPR_assoc"/>
    <property type="match status" value="1"/>
</dbReference>
<organism evidence="1 2">
    <name type="scientific">Lacticaseibacillus pabuli</name>
    <dbReference type="NCBI Taxonomy" id="3025672"/>
    <lineage>
        <taxon>Bacteria</taxon>
        <taxon>Bacillati</taxon>
        <taxon>Bacillota</taxon>
        <taxon>Bacilli</taxon>
        <taxon>Lactobacillales</taxon>
        <taxon>Lactobacillaceae</taxon>
        <taxon>Lacticaseibacillus</taxon>
    </lineage>
</organism>
<dbReference type="Gene3D" id="3.30.70.1210">
    <property type="entry name" value="Crispr-associated protein, domain 2"/>
    <property type="match status" value="1"/>
</dbReference>
<reference evidence="1 2" key="1">
    <citation type="submission" date="2023-02" db="EMBL/GenBank/DDBJ databases">
        <title>Genome sequence of Lacticaseibacillus sp. KACC 23028.</title>
        <authorList>
            <person name="Kim S."/>
            <person name="Heo J."/>
            <person name="Kwon S.-W."/>
        </authorList>
    </citation>
    <scope>NUCLEOTIDE SEQUENCE [LARGE SCALE GENOMIC DNA]</scope>
    <source>
        <strain evidence="1 2">KACC 23028</strain>
    </source>
</reference>
<evidence type="ECO:0000313" key="2">
    <source>
        <dbReference type="Proteomes" id="UP001220377"/>
    </source>
</evidence>
<dbReference type="Proteomes" id="UP001220377">
    <property type="component" value="Chromosome"/>
</dbReference>
<dbReference type="Gene3D" id="3.30.70.1200">
    <property type="entry name" value="Crispr-associated protein, domain 1"/>
    <property type="match status" value="1"/>
</dbReference>
<dbReference type="CDD" id="cd09727">
    <property type="entry name" value="Cas6_I-E"/>
    <property type="match status" value="1"/>
</dbReference>
<dbReference type="InterPro" id="IPR010179">
    <property type="entry name" value="CRISPR-assoc_prot_Cse3"/>
</dbReference>
<dbReference type="EMBL" id="CP117884">
    <property type="protein sequence ID" value="WDF83248.1"/>
    <property type="molecule type" value="Genomic_DNA"/>
</dbReference>